<protein>
    <submittedName>
        <fullName evidence="6">Acid protease</fullName>
    </submittedName>
</protein>
<dbReference type="PANTHER" id="PTHR47966">
    <property type="entry name" value="BETA-SITE APP-CLEAVING ENZYME, ISOFORM A-RELATED"/>
    <property type="match status" value="1"/>
</dbReference>
<dbReference type="InterPro" id="IPR033121">
    <property type="entry name" value="PEPTIDASE_A1"/>
</dbReference>
<dbReference type="GeneID" id="28830430"/>
<dbReference type="SUPFAM" id="SSF50630">
    <property type="entry name" value="Acid proteases"/>
    <property type="match status" value="1"/>
</dbReference>
<dbReference type="PANTHER" id="PTHR47966:SF65">
    <property type="entry name" value="ASPARTIC-TYPE ENDOPEPTIDASE"/>
    <property type="match status" value="1"/>
</dbReference>
<dbReference type="Pfam" id="PF00026">
    <property type="entry name" value="Asp"/>
    <property type="match status" value="1"/>
</dbReference>
<feature type="disulfide bond" evidence="3">
    <location>
        <begin position="315"/>
        <end position="350"/>
    </location>
</feature>
<dbReference type="Gene3D" id="2.40.70.10">
    <property type="entry name" value="Acid Proteases"/>
    <property type="match status" value="2"/>
</dbReference>
<comment type="similarity">
    <text evidence="1">Belongs to the peptidase A1 family.</text>
</comment>
<evidence type="ECO:0000256" key="1">
    <source>
        <dbReference type="ARBA" id="ARBA00007447"/>
    </source>
</evidence>
<gene>
    <name evidence="6" type="ORF">LY89DRAFT_741391</name>
</gene>
<dbReference type="InterPro" id="IPR021109">
    <property type="entry name" value="Peptidase_aspartic_dom_sf"/>
</dbReference>
<feature type="active site" evidence="2">
    <location>
        <position position="92"/>
    </location>
</feature>
<evidence type="ECO:0000256" key="3">
    <source>
        <dbReference type="PIRSR" id="PIRSR601461-2"/>
    </source>
</evidence>
<dbReference type="RefSeq" id="XP_018063451.1">
    <property type="nucleotide sequence ID" value="XM_018220704.1"/>
</dbReference>
<evidence type="ECO:0000259" key="5">
    <source>
        <dbReference type="PROSITE" id="PS51767"/>
    </source>
</evidence>
<keyword evidence="7" id="KW-1185">Reference proteome</keyword>
<dbReference type="InterPro" id="IPR001461">
    <property type="entry name" value="Aspartic_peptidase_A1"/>
</dbReference>
<keyword evidence="6" id="KW-0378">Hydrolase</keyword>
<feature type="active site" evidence="2">
    <location>
        <position position="276"/>
    </location>
</feature>
<keyword evidence="4" id="KW-0812">Transmembrane</keyword>
<evidence type="ECO:0000313" key="7">
    <source>
        <dbReference type="Proteomes" id="UP000070700"/>
    </source>
</evidence>
<dbReference type="AlphaFoldDB" id="A0A132B9L5"/>
<evidence type="ECO:0000256" key="2">
    <source>
        <dbReference type="PIRSR" id="PIRSR601461-1"/>
    </source>
</evidence>
<dbReference type="GO" id="GO:0004190">
    <property type="term" value="F:aspartic-type endopeptidase activity"/>
    <property type="evidence" value="ECO:0007669"/>
    <property type="project" value="InterPro"/>
</dbReference>
<dbReference type="GO" id="GO:0006508">
    <property type="term" value="P:proteolysis"/>
    <property type="evidence" value="ECO:0007669"/>
    <property type="project" value="UniProtKB-KW"/>
</dbReference>
<proteinExistence type="inferred from homology"/>
<feature type="transmembrane region" description="Helical" evidence="4">
    <location>
        <begin position="9"/>
        <end position="32"/>
    </location>
</feature>
<organism evidence="6 7">
    <name type="scientific">Mollisia scopiformis</name>
    <name type="common">Conifer needle endophyte fungus</name>
    <name type="synonym">Phialocephala scopiformis</name>
    <dbReference type="NCBI Taxonomy" id="149040"/>
    <lineage>
        <taxon>Eukaryota</taxon>
        <taxon>Fungi</taxon>
        <taxon>Dikarya</taxon>
        <taxon>Ascomycota</taxon>
        <taxon>Pezizomycotina</taxon>
        <taxon>Leotiomycetes</taxon>
        <taxon>Helotiales</taxon>
        <taxon>Mollisiaceae</taxon>
        <taxon>Mollisia</taxon>
    </lineage>
</organism>
<dbReference type="PROSITE" id="PS51767">
    <property type="entry name" value="PEPTIDASE_A1"/>
    <property type="match status" value="1"/>
</dbReference>
<reference evidence="6 7" key="1">
    <citation type="submission" date="2015-10" db="EMBL/GenBank/DDBJ databases">
        <title>Full genome of DAOMC 229536 Phialocephala scopiformis, a fungal endophyte of spruce producing the potent anti-insectan compound rugulosin.</title>
        <authorList>
            <consortium name="DOE Joint Genome Institute"/>
            <person name="Walker A.K."/>
            <person name="Frasz S.L."/>
            <person name="Seifert K.A."/>
            <person name="Miller J.D."/>
            <person name="Mondo S.J."/>
            <person name="Labutti K."/>
            <person name="Lipzen A."/>
            <person name="Dockter R."/>
            <person name="Kennedy M."/>
            <person name="Grigoriev I.V."/>
            <person name="Spatafora J.W."/>
        </authorList>
    </citation>
    <scope>NUCLEOTIDE SEQUENCE [LARGE SCALE GENOMIC DNA]</scope>
    <source>
        <strain evidence="6 7">CBS 120377</strain>
    </source>
</reference>
<accession>A0A132B9L5</accession>
<evidence type="ECO:0000313" key="6">
    <source>
        <dbReference type="EMBL" id="KUJ09096.1"/>
    </source>
</evidence>
<keyword evidence="4" id="KW-0472">Membrane</keyword>
<dbReference type="KEGG" id="psco:LY89DRAFT_741391"/>
<name>A0A132B9L5_MOLSC</name>
<feature type="domain" description="Peptidase A1" evidence="5">
    <location>
        <begin position="74"/>
        <end position="385"/>
    </location>
</feature>
<dbReference type="EMBL" id="KQ947433">
    <property type="protein sequence ID" value="KUJ09096.1"/>
    <property type="molecule type" value="Genomic_DNA"/>
</dbReference>
<dbReference type="InParanoid" id="A0A132B9L5"/>
<dbReference type="Proteomes" id="UP000070700">
    <property type="component" value="Unassembled WGS sequence"/>
</dbReference>
<dbReference type="OrthoDB" id="771136at2759"/>
<dbReference type="PRINTS" id="PR00792">
    <property type="entry name" value="PEPSIN"/>
</dbReference>
<keyword evidence="3" id="KW-1015">Disulfide bond</keyword>
<keyword evidence="6" id="KW-0645">Protease</keyword>
<evidence type="ECO:0000256" key="4">
    <source>
        <dbReference type="SAM" id="Phobius"/>
    </source>
</evidence>
<keyword evidence="4" id="KW-1133">Transmembrane helix</keyword>
<sequence length="437" mass="47636">MRLTKLQWLWLGVVATIGIVLAYLVSILAYFVPQLSIFSGSLSPAHKPITTEAGPSSLIAVDLRYQRIANRWSYMLDVSLGTPPQNVSLQVDTGAGFTWVKSPPAVGSTSCDNFSCRKNPLYHQQRSSTRKDLKRSFDYIYGKGKHAAKGNRHKDHIHIGGVTIPQFMFGIANKIVEIDDGVAGLVPHDKDSLQDQLFRGGKIASRIFGIYLGGATNRKGSLVLGGIDPKKYTGSLSRHDVVEHDYFKIRLDSVGVTKTGTTSVPVSQTSINVLLDTGCNHSILPVPVVESILEQIGFPQQPPVPVLSKGYELPCAYLRNTSITIDFAFGKRTFRIPIKNFMYELEPNLCVLGIDAAPEFFVLGDTFLESVYVVRDEDDASIWLAPAADCGSSPIALEPTTRNLIDFGALAVNSGSSVPVQINAKSISFTKGECESN</sequence>